<protein>
    <submittedName>
        <fullName evidence="2">Phage holin family protein</fullName>
    </submittedName>
</protein>
<organism evidence="2 3">
    <name type="scientific">Streptomyces lateritius</name>
    <dbReference type="NCBI Taxonomy" id="67313"/>
    <lineage>
        <taxon>Bacteria</taxon>
        <taxon>Bacillati</taxon>
        <taxon>Actinomycetota</taxon>
        <taxon>Actinomycetes</taxon>
        <taxon>Kitasatosporales</taxon>
        <taxon>Streptomycetaceae</taxon>
        <taxon>Streptomyces</taxon>
    </lineage>
</organism>
<comment type="caution">
    <text evidence="2">The sequence shown here is derived from an EMBL/GenBank/DDBJ whole genome shotgun (WGS) entry which is preliminary data.</text>
</comment>
<dbReference type="Proteomes" id="UP001603013">
    <property type="component" value="Unassembled WGS sequence"/>
</dbReference>
<dbReference type="Pfam" id="PF07332">
    <property type="entry name" value="Phage_holin_3_6"/>
    <property type="match status" value="1"/>
</dbReference>
<keyword evidence="1" id="KW-1133">Transmembrane helix</keyword>
<accession>A0ABW6YJB1</accession>
<evidence type="ECO:0000313" key="2">
    <source>
        <dbReference type="EMBL" id="MFF8279602.1"/>
    </source>
</evidence>
<dbReference type="RefSeq" id="WP_391936542.1">
    <property type="nucleotide sequence ID" value="NZ_JBIBSM010000016.1"/>
</dbReference>
<dbReference type="InterPro" id="IPR009937">
    <property type="entry name" value="Phage_holin_3_6"/>
</dbReference>
<feature type="transmembrane region" description="Helical" evidence="1">
    <location>
        <begin position="85"/>
        <end position="106"/>
    </location>
</feature>
<gene>
    <name evidence="2" type="ORF">ACF05T_26360</name>
</gene>
<reference evidence="2 3" key="1">
    <citation type="submission" date="2024-10" db="EMBL/GenBank/DDBJ databases">
        <title>The Natural Products Discovery Center: Release of the First 8490 Sequenced Strains for Exploring Actinobacteria Biosynthetic Diversity.</title>
        <authorList>
            <person name="Kalkreuter E."/>
            <person name="Kautsar S.A."/>
            <person name="Yang D."/>
            <person name="Bader C.D."/>
            <person name="Teijaro C.N."/>
            <person name="Fluegel L."/>
            <person name="Davis C.M."/>
            <person name="Simpson J.R."/>
            <person name="Lauterbach L."/>
            <person name="Steele A.D."/>
            <person name="Gui C."/>
            <person name="Meng S."/>
            <person name="Li G."/>
            <person name="Viehrig K."/>
            <person name="Ye F."/>
            <person name="Su P."/>
            <person name="Kiefer A.F."/>
            <person name="Nichols A."/>
            <person name="Cepeda A.J."/>
            <person name="Yan W."/>
            <person name="Fan B."/>
            <person name="Jiang Y."/>
            <person name="Adhikari A."/>
            <person name="Zheng C.-J."/>
            <person name="Schuster L."/>
            <person name="Cowan T.M."/>
            <person name="Smanski M.J."/>
            <person name="Chevrette M.G."/>
            <person name="De Carvalho L.P.S."/>
            <person name="Shen B."/>
        </authorList>
    </citation>
    <scope>NUCLEOTIDE SEQUENCE [LARGE SCALE GENOMIC DNA]</scope>
    <source>
        <strain evidence="2 3">NPDC015755</strain>
    </source>
</reference>
<keyword evidence="3" id="KW-1185">Reference proteome</keyword>
<keyword evidence="1" id="KW-0812">Transmembrane</keyword>
<proteinExistence type="predicted"/>
<name>A0ABW6YJB1_9ACTN</name>
<feature type="transmembrane region" description="Helical" evidence="1">
    <location>
        <begin position="50"/>
        <end position="79"/>
    </location>
</feature>
<keyword evidence="1" id="KW-0472">Membrane</keyword>
<evidence type="ECO:0000256" key="1">
    <source>
        <dbReference type="SAM" id="Phobius"/>
    </source>
</evidence>
<evidence type="ECO:0000313" key="3">
    <source>
        <dbReference type="Proteomes" id="UP001603013"/>
    </source>
</evidence>
<dbReference type="EMBL" id="JBIBSM010000016">
    <property type="protein sequence ID" value="MFF8279602.1"/>
    <property type="molecule type" value="Genomic_DNA"/>
</dbReference>
<sequence length="139" mass="14061">MSAVGRYPDHGSPDESVGDLVSRASQQISELVREEMQLARAEMTEKGKRFGVGGGLFGGAGLVGILAAQAFVAAVIAALALLLPVWASALITAALLAAVAAGMAAAGKKQIAKAGTPAPEQAIDSVKADLAEIKEATHR</sequence>